<keyword evidence="1" id="KW-1133">Transmembrane helix</keyword>
<comment type="caution">
    <text evidence="2">The sequence shown here is derived from an EMBL/GenBank/DDBJ whole genome shotgun (WGS) entry which is preliminary data.</text>
</comment>
<name>A0AB37Q3L1_PSECA</name>
<accession>A0AB37Q3L1</accession>
<dbReference type="Proteomes" id="UP000269335">
    <property type="component" value="Unassembled WGS sequence"/>
</dbReference>
<protein>
    <submittedName>
        <fullName evidence="2">Penicillin-binding protein 1A</fullName>
    </submittedName>
</protein>
<keyword evidence="1" id="KW-0812">Transmembrane</keyword>
<evidence type="ECO:0000256" key="1">
    <source>
        <dbReference type="SAM" id="Phobius"/>
    </source>
</evidence>
<evidence type="ECO:0000313" key="2">
    <source>
        <dbReference type="EMBL" id="RMN76741.1"/>
    </source>
</evidence>
<proteinExistence type="predicted"/>
<evidence type="ECO:0000313" key="3">
    <source>
        <dbReference type="Proteomes" id="UP000269335"/>
    </source>
</evidence>
<feature type="transmembrane region" description="Helical" evidence="1">
    <location>
        <begin position="16"/>
        <end position="39"/>
    </location>
</feature>
<keyword evidence="1" id="KW-0472">Membrane</keyword>
<sequence length="72" mass="7955">MIFSGNPKALIRLLKFLWWSLVAVFCSLLLGLSGAFLYLSPTLPSVEALRSIQLQIPLRVFSSDGKLIAEFG</sequence>
<gene>
    <name evidence="2" type="ORF">ALQ53_04589</name>
</gene>
<dbReference type="EMBL" id="RBPH01000254">
    <property type="protein sequence ID" value="RMN76741.1"/>
    <property type="molecule type" value="Genomic_DNA"/>
</dbReference>
<reference evidence="2 3" key="1">
    <citation type="submission" date="2018-08" db="EMBL/GenBank/DDBJ databases">
        <title>Recombination of ecologically and evolutionarily significant loci maintains genetic cohesion in the Pseudomonas syringae species complex.</title>
        <authorList>
            <person name="Dillon M."/>
            <person name="Thakur S."/>
            <person name="Almeida R.N.D."/>
            <person name="Weir B.S."/>
            <person name="Guttman D.S."/>
        </authorList>
    </citation>
    <scope>NUCLEOTIDE SEQUENCE [LARGE SCALE GENOMIC DNA]</scope>
    <source>
        <strain evidence="2 3">ICMP 15201</strain>
    </source>
</reference>
<organism evidence="2 3">
    <name type="scientific">Pseudomonas cannabina</name>
    <dbReference type="NCBI Taxonomy" id="86840"/>
    <lineage>
        <taxon>Bacteria</taxon>
        <taxon>Pseudomonadati</taxon>
        <taxon>Pseudomonadota</taxon>
        <taxon>Gammaproteobacteria</taxon>
        <taxon>Pseudomonadales</taxon>
        <taxon>Pseudomonadaceae</taxon>
        <taxon>Pseudomonas</taxon>
    </lineage>
</organism>
<feature type="non-terminal residue" evidence="2">
    <location>
        <position position="72"/>
    </location>
</feature>
<dbReference type="AlphaFoldDB" id="A0AB37Q3L1"/>